<sequence>MDCPNCAIDMESNAHGVRAGKKAERVTHTWSECGYSETR</sequence>
<evidence type="ECO:0000313" key="2">
    <source>
        <dbReference type="Proteomes" id="UP001230328"/>
    </source>
</evidence>
<reference evidence="1 2" key="1">
    <citation type="submission" date="2023-07" db="EMBL/GenBank/DDBJ databases">
        <title>Comparative genomics of wheat-associated soil bacteria to identify genetic determinants of phenazine resistance.</title>
        <authorList>
            <person name="Mouncey N."/>
        </authorList>
    </citation>
    <scope>NUCLEOTIDE SEQUENCE [LARGE SCALE GENOMIC DNA]</scope>
    <source>
        <strain evidence="1 2">V2I4</strain>
    </source>
</reference>
<dbReference type="Proteomes" id="UP001230328">
    <property type="component" value="Unassembled WGS sequence"/>
</dbReference>
<comment type="caution">
    <text evidence="1">The sequence shown here is derived from an EMBL/GenBank/DDBJ whole genome shotgun (WGS) entry which is preliminary data.</text>
</comment>
<dbReference type="EMBL" id="JAUSZI010000002">
    <property type="protein sequence ID" value="MDQ1031287.1"/>
    <property type="molecule type" value="Genomic_DNA"/>
</dbReference>
<gene>
    <name evidence="1" type="ORF">QF035_008869</name>
</gene>
<proteinExistence type="predicted"/>
<keyword evidence="2" id="KW-1185">Reference proteome</keyword>
<organism evidence="1 2">
    <name type="scientific">Streptomyces umbrinus</name>
    <dbReference type="NCBI Taxonomy" id="67370"/>
    <lineage>
        <taxon>Bacteria</taxon>
        <taxon>Bacillati</taxon>
        <taxon>Actinomycetota</taxon>
        <taxon>Actinomycetes</taxon>
        <taxon>Kitasatosporales</taxon>
        <taxon>Streptomycetaceae</taxon>
        <taxon>Streptomyces</taxon>
        <taxon>Streptomyces phaeochromogenes group</taxon>
    </lineage>
</organism>
<evidence type="ECO:0000313" key="1">
    <source>
        <dbReference type="EMBL" id="MDQ1031287.1"/>
    </source>
</evidence>
<protein>
    <submittedName>
        <fullName evidence="1">Uncharacterized protein</fullName>
    </submittedName>
</protein>
<name>A0ABU0T6K6_9ACTN</name>
<accession>A0ABU0T6K6</accession>